<reference evidence="2 3" key="1">
    <citation type="submission" date="2020-07" db="EMBL/GenBank/DDBJ databases">
        <authorList>
            <person name="Feng X."/>
        </authorList>
    </citation>
    <scope>NUCLEOTIDE SEQUENCE [LARGE SCALE GENOMIC DNA]</scope>
    <source>
        <strain evidence="2 3">JCM31066</strain>
    </source>
</reference>
<keyword evidence="1" id="KW-0472">Membrane</keyword>
<proteinExistence type="predicted"/>
<feature type="transmembrane region" description="Helical" evidence="1">
    <location>
        <begin position="42"/>
        <end position="65"/>
    </location>
</feature>
<comment type="caution">
    <text evidence="2">The sequence shown here is derived from an EMBL/GenBank/DDBJ whole genome shotgun (WGS) entry which is preliminary data.</text>
</comment>
<dbReference type="EMBL" id="JACHVB010000035">
    <property type="protein sequence ID" value="MBC2594935.1"/>
    <property type="molecule type" value="Genomic_DNA"/>
</dbReference>
<gene>
    <name evidence="2" type="ORF">H5P28_11770</name>
</gene>
<keyword evidence="1" id="KW-1133">Transmembrane helix</keyword>
<sequence>MSTWTLVIVGVYLGFAFFDFRGAIRAGDEVGYPASQWPLGHVVIITLLSLLWPLGMLMNVIFRLLGPVKGGEE</sequence>
<organism evidence="2 3">
    <name type="scientific">Ruficoccus amylovorans</name>
    <dbReference type="NCBI Taxonomy" id="1804625"/>
    <lineage>
        <taxon>Bacteria</taxon>
        <taxon>Pseudomonadati</taxon>
        <taxon>Verrucomicrobiota</taxon>
        <taxon>Opitutia</taxon>
        <taxon>Puniceicoccales</taxon>
        <taxon>Cerasicoccaceae</taxon>
        <taxon>Ruficoccus</taxon>
    </lineage>
</organism>
<evidence type="ECO:0000313" key="2">
    <source>
        <dbReference type="EMBL" id="MBC2594935.1"/>
    </source>
</evidence>
<keyword evidence="1" id="KW-0812">Transmembrane</keyword>
<dbReference type="AlphaFoldDB" id="A0A842HEC8"/>
<dbReference type="Proteomes" id="UP000546464">
    <property type="component" value="Unassembled WGS sequence"/>
</dbReference>
<protein>
    <submittedName>
        <fullName evidence="2">Uncharacterized protein</fullName>
    </submittedName>
</protein>
<accession>A0A842HEC8</accession>
<dbReference type="RefSeq" id="WP_185675901.1">
    <property type="nucleotide sequence ID" value="NZ_JACHVB010000035.1"/>
</dbReference>
<name>A0A842HEC8_9BACT</name>
<evidence type="ECO:0000256" key="1">
    <source>
        <dbReference type="SAM" id="Phobius"/>
    </source>
</evidence>
<keyword evidence="3" id="KW-1185">Reference proteome</keyword>
<evidence type="ECO:0000313" key="3">
    <source>
        <dbReference type="Proteomes" id="UP000546464"/>
    </source>
</evidence>